<evidence type="ECO:0000313" key="2">
    <source>
        <dbReference type="EnsemblPlants" id="OB01G19610.1"/>
    </source>
</evidence>
<proteinExistence type="predicted"/>
<feature type="region of interest" description="Disordered" evidence="1">
    <location>
        <begin position="20"/>
        <end position="102"/>
    </location>
</feature>
<name>J3KYA5_ORYBR</name>
<evidence type="ECO:0000256" key="1">
    <source>
        <dbReference type="SAM" id="MobiDB-lite"/>
    </source>
</evidence>
<reference evidence="2" key="1">
    <citation type="journal article" date="2013" name="Nat. Commun.">
        <title>Whole-genome sequencing of Oryza brachyantha reveals mechanisms underlying Oryza genome evolution.</title>
        <authorList>
            <person name="Chen J."/>
            <person name="Huang Q."/>
            <person name="Gao D."/>
            <person name="Wang J."/>
            <person name="Lang Y."/>
            <person name="Liu T."/>
            <person name="Li B."/>
            <person name="Bai Z."/>
            <person name="Luis Goicoechea J."/>
            <person name="Liang C."/>
            <person name="Chen C."/>
            <person name="Zhang W."/>
            <person name="Sun S."/>
            <person name="Liao Y."/>
            <person name="Zhang X."/>
            <person name="Yang L."/>
            <person name="Song C."/>
            <person name="Wang M."/>
            <person name="Shi J."/>
            <person name="Liu G."/>
            <person name="Liu J."/>
            <person name="Zhou H."/>
            <person name="Zhou W."/>
            <person name="Yu Q."/>
            <person name="An N."/>
            <person name="Chen Y."/>
            <person name="Cai Q."/>
            <person name="Wang B."/>
            <person name="Liu B."/>
            <person name="Min J."/>
            <person name="Huang Y."/>
            <person name="Wu H."/>
            <person name="Li Z."/>
            <person name="Zhang Y."/>
            <person name="Yin Y."/>
            <person name="Song W."/>
            <person name="Jiang J."/>
            <person name="Jackson S.A."/>
            <person name="Wing R.A."/>
            <person name="Wang J."/>
            <person name="Chen M."/>
        </authorList>
    </citation>
    <scope>NUCLEOTIDE SEQUENCE [LARGE SCALE GENOMIC DNA]</scope>
    <source>
        <strain evidence="2">cv. IRGC 101232</strain>
    </source>
</reference>
<feature type="compositionally biased region" description="Pro residues" evidence="1">
    <location>
        <begin position="31"/>
        <end position="45"/>
    </location>
</feature>
<evidence type="ECO:0000313" key="3">
    <source>
        <dbReference type="Proteomes" id="UP000006038"/>
    </source>
</evidence>
<feature type="compositionally biased region" description="Gly residues" evidence="1">
    <location>
        <begin position="87"/>
        <end position="96"/>
    </location>
</feature>
<dbReference type="EnsemblPlants" id="OB01G19610.1">
    <property type="protein sequence ID" value="OB01G19610.1"/>
    <property type="gene ID" value="OB01G19610"/>
</dbReference>
<protein>
    <submittedName>
        <fullName evidence="2">Uncharacterized protein</fullName>
    </submittedName>
</protein>
<organism evidence="2">
    <name type="scientific">Oryza brachyantha</name>
    <name type="common">malo sina</name>
    <dbReference type="NCBI Taxonomy" id="4533"/>
    <lineage>
        <taxon>Eukaryota</taxon>
        <taxon>Viridiplantae</taxon>
        <taxon>Streptophyta</taxon>
        <taxon>Embryophyta</taxon>
        <taxon>Tracheophyta</taxon>
        <taxon>Spermatophyta</taxon>
        <taxon>Magnoliopsida</taxon>
        <taxon>Liliopsida</taxon>
        <taxon>Poales</taxon>
        <taxon>Poaceae</taxon>
        <taxon>BOP clade</taxon>
        <taxon>Oryzoideae</taxon>
        <taxon>Oryzeae</taxon>
        <taxon>Oryzinae</taxon>
        <taxon>Oryza</taxon>
    </lineage>
</organism>
<dbReference type="AlphaFoldDB" id="J3KYA5"/>
<accession>J3KYA5</accession>
<feature type="region of interest" description="Disordered" evidence="1">
    <location>
        <begin position="116"/>
        <end position="135"/>
    </location>
</feature>
<sequence>MAAVSRGLLARLRHVSIAGPRLPPCRLFSAAPPPSRPPPPPPPPRASSSSGGETRGSAEKRRQGGRRGPAMERWRRRARRPLETAALGGGGGGEPRSGGFTQWVGFSELGEAEGEMAQSRRSALVGPLASGLLAA</sequence>
<keyword evidence="3" id="KW-1185">Reference proteome</keyword>
<dbReference type="Gramene" id="OB01G19610.1">
    <property type="protein sequence ID" value="OB01G19610.1"/>
    <property type="gene ID" value="OB01G19610"/>
</dbReference>
<dbReference type="Proteomes" id="UP000006038">
    <property type="component" value="Chromosome 1"/>
</dbReference>
<dbReference type="HOGENOM" id="CLU_1888924_0_0_1"/>
<reference evidence="2" key="2">
    <citation type="submission" date="2013-04" db="UniProtKB">
        <authorList>
            <consortium name="EnsemblPlants"/>
        </authorList>
    </citation>
    <scope>IDENTIFICATION</scope>
</reference>